<dbReference type="Proteomes" id="UP000023435">
    <property type="component" value="Unassembled WGS sequence"/>
</dbReference>
<dbReference type="EMBL" id="JAJA02000001">
    <property type="protein sequence ID" value="KWS02550.1"/>
    <property type="molecule type" value="Genomic_DNA"/>
</dbReference>
<name>A0A108U4S7_9GAMM</name>
<dbReference type="AlphaFoldDB" id="A0A108U4S7"/>
<organism evidence="1 2">
    <name type="scientific">Lysobacter capsici AZ78</name>
    <dbReference type="NCBI Taxonomy" id="1444315"/>
    <lineage>
        <taxon>Bacteria</taxon>
        <taxon>Pseudomonadati</taxon>
        <taxon>Pseudomonadota</taxon>
        <taxon>Gammaproteobacteria</taxon>
        <taxon>Lysobacterales</taxon>
        <taxon>Lysobacteraceae</taxon>
        <taxon>Lysobacter</taxon>
    </lineage>
</organism>
<reference evidence="1 2" key="1">
    <citation type="journal article" date="2014" name="Genome Announc.">
        <title>Draft Genome Sequence of Lysobacter capsici AZ78, a Bacterium Antagonistic to Plant-Pathogenic Oomycetes.</title>
        <authorList>
            <person name="Puopolo G."/>
            <person name="Sonego P."/>
            <person name="Engelen K."/>
            <person name="Pertot I."/>
        </authorList>
    </citation>
    <scope>NUCLEOTIDE SEQUENCE [LARGE SCALE GENOMIC DNA]</scope>
    <source>
        <strain evidence="1 2">AZ78</strain>
    </source>
</reference>
<protein>
    <submittedName>
        <fullName evidence="1">Uncharacterized protein</fullName>
    </submittedName>
</protein>
<comment type="caution">
    <text evidence="1">The sequence shown here is derived from an EMBL/GenBank/DDBJ whole genome shotgun (WGS) entry which is preliminary data.</text>
</comment>
<gene>
    <name evidence="1" type="ORF">AZ78_0094</name>
</gene>
<evidence type="ECO:0000313" key="2">
    <source>
        <dbReference type="Proteomes" id="UP000023435"/>
    </source>
</evidence>
<accession>A0A108U4S7</accession>
<keyword evidence="2" id="KW-1185">Reference proteome</keyword>
<proteinExistence type="predicted"/>
<sequence length="39" mass="3858">MRLPVGGSHRVCIPGQTVKASLSAIAAADARGPPCVQAA</sequence>
<evidence type="ECO:0000313" key="1">
    <source>
        <dbReference type="EMBL" id="KWS02550.1"/>
    </source>
</evidence>